<comment type="subcellular location">
    <subcellularLocation>
        <location evidence="1">Membrane</location>
    </subcellularLocation>
</comment>
<keyword evidence="4 7" id="KW-0106">Calcium</keyword>
<dbReference type="GO" id="GO:0007156">
    <property type="term" value="P:homophilic cell adhesion via plasma membrane adhesion molecules"/>
    <property type="evidence" value="ECO:0007669"/>
    <property type="project" value="InterPro"/>
</dbReference>
<dbReference type="VEuPathDB" id="VectorBase:BGLB024666"/>
<feature type="domain" description="Cadherin" evidence="8">
    <location>
        <begin position="2"/>
        <end position="34"/>
    </location>
</feature>
<name>A0A2C9KXF8_BIOGL</name>
<dbReference type="InterPro" id="IPR002126">
    <property type="entry name" value="Cadherin-like_dom"/>
</dbReference>
<evidence type="ECO:0000256" key="5">
    <source>
        <dbReference type="ARBA" id="ARBA00022989"/>
    </source>
</evidence>
<evidence type="ECO:0000256" key="3">
    <source>
        <dbReference type="ARBA" id="ARBA00022737"/>
    </source>
</evidence>
<organism evidence="9 10">
    <name type="scientific">Biomphalaria glabrata</name>
    <name type="common">Bloodfluke planorb</name>
    <name type="synonym">Freshwater snail</name>
    <dbReference type="NCBI Taxonomy" id="6526"/>
    <lineage>
        <taxon>Eukaryota</taxon>
        <taxon>Metazoa</taxon>
        <taxon>Spiralia</taxon>
        <taxon>Lophotrochozoa</taxon>
        <taxon>Mollusca</taxon>
        <taxon>Gastropoda</taxon>
        <taxon>Heterobranchia</taxon>
        <taxon>Euthyneura</taxon>
        <taxon>Panpulmonata</taxon>
        <taxon>Hygrophila</taxon>
        <taxon>Lymnaeoidea</taxon>
        <taxon>Planorbidae</taxon>
        <taxon>Biomphalaria</taxon>
    </lineage>
</organism>
<dbReference type="CDD" id="cd11304">
    <property type="entry name" value="Cadherin_repeat"/>
    <property type="match status" value="2"/>
</dbReference>
<dbReference type="STRING" id="6526.A0A2C9KXF8"/>
<sequence length="172" mass="18165">MIIVKASDSGTPSRFAVVPVTVNILDVNDNVPLFEDTSRVAYVYENIVNAPVVSLLASDADSTPNINFVLHDIGAKIDSNSFSVTTNGNRANITVKGALDYETQNLYQFILTTVDGQNSASVFASATITIHVLDVNDNIPIIETFNSSVTIPETASVGSGLVAIPATDSDST</sequence>
<dbReference type="SUPFAM" id="SSF49313">
    <property type="entry name" value="Cadherin-like"/>
    <property type="match status" value="1"/>
</dbReference>
<dbReference type="PANTHER" id="PTHR24026">
    <property type="entry name" value="FAT ATYPICAL CADHERIN-RELATED"/>
    <property type="match status" value="1"/>
</dbReference>
<keyword evidence="6" id="KW-0472">Membrane</keyword>
<dbReference type="KEGG" id="bgt:106068603"/>
<dbReference type="EnsemblMetazoa" id="BGLB024666-RA">
    <property type="protein sequence ID" value="BGLB024666-PA"/>
    <property type="gene ID" value="BGLB024666"/>
</dbReference>
<dbReference type="SMART" id="SM00112">
    <property type="entry name" value="CA"/>
    <property type="match status" value="1"/>
</dbReference>
<evidence type="ECO:0000256" key="6">
    <source>
        <dbReference type="ARBA" id="ARBA00023136"/>
    </source>
</evidence>
<dbReference type="InterPro" id="IPR015919">
    <property type="entry name" value="Cadherin-like_sf"/>
</dbReference>
<evidence type="ECO:0000256" key="7">
    <source>
        <dbReference type="PROSITE-ProRule" id="PRU00043"/>
    </source>
</evidence>
<keyword evidence="3" id="KW-0677">Repeat</keyword>
<accession>A0A2C9KXF8</accession>
<dbReference type="PANTHER" id="PTHR24026:SF126">
    <property type="entry name" value="PROTOCADHERIN FAT 4"/>
    <property type="match status" value="1"/>
</dbReference>
<protein>
    <recommendedName>
        <fullName evidence="8">Cadherin domain-containing protein</fullName>
    </recommendedName>
</protein>
<dbReference type="PRINTS" id="PR00205">
    <property type="entry name" value="CADHERIN"/>
</dbReference>
<dbReference type="AlphaFoldDB" id="A0A2C9KXF8"/>
<dbReference type="PROSITE" id="PS50268">
    <property type="entry name" value="CADHERIN_2"/>
    <property type="match status" value="2"/>
</dbReference>
<evidence type="ECO:0000313" key="9">
    <source>
        <dbReference type="EnsemblMetazoa" id="BGLB024666-PA"/>
    </source>
</evidence>
<keyword evidence="2" id="KW-0812">Transmembrane</keyword>
<dbReference type="GO" id="GO:0005886">
    <property type="term" value="C:plasma membrane"/>
    <property type="evidence" value="ECO:0007669"/>
    <property type="project" value="UniProtKB-SubCell"/>
</dbReference>
<evidence type="ECO:0000256" key="4">
    <source>
        <dbReference type="ARBA" id="ARBA00022837"/>
    </source>
</evidence>
<gene>
    <name evidence="9" type="primary">106068603</name>
</gene>
<dbReference type="GO" id="GO:0005509">
    <property type="term" value="F:calcium ion binding"/>
    <property type="evidence" value="ECO:0007669"/>
    <property type="project" value="UniProtKB-UniRule"/>
</dbReference>
<evidence type="ECO:0000256" key="1">
    <source>
        <dbReference type="ARBA" id="ARBA00004370"/>
    </source>
</evidence>
<proteinExistence type="predicted"/>
<evidence type="ECO:0000256" key="2">
    <source>
        <dbReference type="ARBA" id="ARBA00022692"/>
    </source>
</evidence>
<dbReference type="PROSITE" id="PS00232">
    <property type="entry name" value="CADHERIN_1"/>
    <property type="match status" value="2"/>
</dbReference>
<keyword evidence="5" id="KW-1133">Transmembrane helix</keyword>
<reference evidence="9" key="1">
    <citation type="submission" date="2020-05" db="UniProtKB">
        <authorList>
            <consortium name="EnsemblMetazoa"/>
        </authorList>
    </citation>
    <scope>IDENTIFICATION</scope>
    <source>
        <strain evidence="9">BB02</strain>
    </source>
</reference>
<feature type="domain" description="Cadherin" evidence="8">
    <location>
        <begin position="35"/>
        <end position="142"/>
    </location>
</feature>
<dbReference type="InterPro" id="IPR020894">
    <property type="entry name" value="Cadherin_CS"/>
</dbReference>
<dbReference type="Proteomes" id="UP000076420">
    <property type="component" value="Unassembled WGS sequence"/>
</dbReference>
<evidence type="ECO:0000259" key="8">
    <source>
        <dbReference type="PROSITE" id="PS50268"/>
    </source>
</evidence>
<evidence type="ECO:0000313" key="10">
    <source>
        <dbReference type="Proteomes" id="UP000076420"/>
    </source>
</evidence>
<dbReference type="Pfam" id="PF00028">
    <property type="entry name" value="Cadherin"/>
    <property type="match status" value="1"/>
</dbReference>
<dbReference type="Gene3D" id="2.60.40.60">
    <property type="entry name" value="Cadherins"/>
    <property type="match status" value="3"/>
</dbReference>